<dbReference type="InterPro" id="IPR027417">
    <property type="entry name" value="P-loop_NTPase"/>
</dbReference>
<dbReference type="eggNOG" id="COG1112">
    <property type="taxonomic scope" value="Bacteria"/>
</dbReference>
<sequence>MQTLLKLYLRRLTNLTGSNRSLLLRRLVAGHFLDLWDANYLYPNTSAFGVIEGLIARRQAPLSPLADPRDESVNTISRRIRQLQRTTRFIVEERGAQDLYIGWPFIMGSFSDGTPVRCPLLFFPVDIVEEGAEWRLVQRPELPVTLNKSFLLAYAHYNQHKIPEKLFEKNFSEWDADSRLFRTKLYKLFKEPPLALQFTETFFADQLQPFENLSAAALQAAIKPGELQVQQQAVLGIFPQAGSYIVPDYNFLIDQQPFDSLEDLMQQRMQAQLPNPTEALHPMVALGRQVKEESLNTPFEMDASQETAIRAVKAGASLVVQGPPGTGKSQLIANLIADFIAKGKRVLLVSQKKAALDVVHQRLESKGVTDFVALVHDFRWDRKKIYEQLSSQIDRVGEYRNNNYGLDTIQLERRFQQLSRRAEQIKDELAAFKEALFDDSECGVSPKELYLTTEKDAPWLDLKQSFRYYPFSEGRADDFVRRFRQYMHLSALFRRGNHPWLERKSFAGLGPADQQQMLTYLQQIQAFRQQLSQQLSSHLRHDITYETAEYLLLREPEMEKLLEMLSNPAVYANVQHMLGMRRASIDGAWLQQLEKQLMVCWEGDGPELSLPTEKLIPFQEVLLERREAQRNLVKFLQWKYFTPQNGEIMAVMQANGLSNRSEDVQLLMRKLDNRLNLEHNLSQLREAEWLQDIPAPRQKLDFQQWFRLQRKSLKALEQLWGIRNFDHYFNLRKLTYAELKEGVEEMLKLLGSIKQKREEWQQYLSPVQIEKLLGSESKARQMMASLEEDFDLIAEFDRLREALPDPELQLMEKVVVESPPGSGEEQIVAYFLNSLRMTWISHLEAKYPQLRAPSTGQLQQLEQELQACLQEKAQLSQEILHMRVREQTYQQLEYNRLNNQVTYRDLRHQVSKKRKIWPIRKLLAQHGDEVFRLLPCWMASPEAVSAVFPMEPLFDLVIFDEASQCFVEKGLPAVYRGRQVLISGDSKQLQPNDLYQVRWEDGQEEDQPDTEVESLLDLAQRYLPQVQLMGHYRSRSPELIYFSNKHFYKHTLELVPDRRRMNAGEPAIRFFKTEGVWEEQQNRQEAAEVVKLVLGLISNEKQKESLSGDGVPWYEPQTIGVVTFNARQQGLIQDMLEETAARQGVRLPDSLFVKNIENVQGDERDIIVFSVGYAPDARGRMLMQFGSLSQAGGENRLNVAVTRARETIYVVSSIWPEQLEVADAKHEGPKLFREYLAFAKRVSEGGFWPQPRQLPRQKLQWLLKERIVQTLDHPEYQVGERQPFADLTAMHHHKYLGLLLTDDLHYYHAQTLKESHVYQYKLLEGANWPWQRFYSRDFWLHRQKFLEKVSRFLNHLDA</sequence>
<evidence type="ECO:0000259" key="3">
    <source>
        <dbReference type="Pfam" id="PF13087"/>
    </source>
</evidence>
<dbReference type="CDD" id="cd18808">
    <property type="entry name" value="SF1_C_Upf1"/>
    <property type="match status" value="1"/>
</dbReference>
<feature type="domain" description="DNA2/NAM7 helicase-like C-terminal" evidence="3">
    <location>
        <begin position="1023"/>
        <end position="1213"/>
    </location>
</feature>
<comment type="caution">
    <text evidence="4">The sequence shown here is derived from an EMBL/GenBank/DDBJ whole genome shotgun (WGS) entry which is preliminary data.</text>
</comment>
<dbReference type="STRING" id="1279009.ADICEAN_00571"/>
<evidence type="ECO:0000256" key="1">
    <source>
        <dbReference type="SAM" id="Coils"/>
    </source>
</evidence>
<dbReference type="PANTHER" id="PTHR10887">
    <property type="entry name" value="DNA2/NAM7 HELICASE FAMILY"/>
    <property type="match status" value="1"/>
</dbReference>
<name>M7NRI1_9BACT</name>
<proteinExistence type="predicted"/>
<keyword evidence="1" id="KW-0175">Coiled coil</keyword>
<accession>M7NRI1</accession>
<dbReference type="Pfam" id="PF13086">
    <property type="entry name" value="AAA_11"/>
    <property type="match status" value="1"/>
</dbReference>
<dbReference type="Gene3D" id="3.40.50.300">
    <property type="entry name" value="P-loop containing nucleotide triphosphate hydrolases"/>
    <property type="match status" value="3"/>
</dbReference>
<dbReference type="InterPro" id="IPR041677">
    <property type="entry name" value="DNA2/NAM7_AAA_11"/>
</dbReference>
<evidence type="ECO:0000313" key="4">
    <source>
        <dbReference type="EMBL" id="EMR04285.1"/>
    </source>
</evidence>
<feature type="domain" description="DNA2/NAM7 helicase helicase" evidence="2">
    <location>
        <begin position="301"/>
        <end position="432"/>
    </location>
</feature>
<evidence type="ECO:0000313" key="5">
    <source>
        <dbReference type="Proteomes" id="UP000011910"/>
    </source>
</evidence>
<keyword evidence="5" id="KW-1185">Reference proteome</keyword>
<dbReference type="PATRIC" id="fig|1279009.4.peg.583"/>
<organism evidence="4 5">
    <name type="scientific">Cesiribacter andamanensis AMV16</name>
    <dbReference type="NCBI Taxonomy" id="1279009"/>
    <lineage>
        <taxon>Bacteria</taxon>
        <taxon>Pseudomonadati</taxon>
        <taxon>Bacteroidota</taxon>
        <taxon>Cytophagia</taxon>
        <taxon>Cytophagales</taxon>
        <taxon>Cesiribacteraceae</taxon>
        <taxon>Cesiribacter</taxon>
    </lineage>
</organism>
<gene>
    <name evidence="4" type="ORF">ADICEAN_00571</name>
</gene>
<dbReference type="RefSeq" id="WP_009193978.1">
    <property type="nucleotide sequence ID" value="NZ_AODQ01000008.1"/>
</dbReference>
<keyword evidence="4" id="KW-0347">Helicase</keyword>
<keyword evidence="4" id="KW-0547">Nucleotide-binding</keyword>
<feature type="coiled-coil region" evidence="1">
    <location>
        <begin position="408"/>
        <end position="435"/>
    </location>
</feature>
<dbReference type="InterPro" id="IPR047187">
    <property type="entry name" value="SF1_C_Upf1"/>
</dbReference>
<dbReference type="PANTHER" id="PTHR10887:SF530">
    <property type="entry name" value="SUPERFAMILY I DNA HELICASES"/>
    <property type="match status" value="1"/>
</dbReference>
<keyword evidence="4" id="KW-0378">Hydrolase</keyword>
<dbReference type="GO" id="GO:0004386">
    <property type="term" value="F:helicase activity"/>
    <property type="evidence" value="ECO:0007669"/>
    <property type="project" value="UniProtKB-KW"/>
</dbReference>
<dbReference type="InterPro" id="IPR041679">
    <property type="entry name" value="DNA2/NAM7-like_C"/>
</dbReference>
<reference evidence="4 5" key="1">
    <citation type="journal article" date="2013" name="Genome Announc.">
        <title>Draft Genome Sequence of Cesiribacter andamanensis Strain AMV16T, Isolated from a Soil Sample from a Mud Volcano in the Andaman Islands, India.</title>
        <authorList>
            <person name="Shivaji S."/>
            <person name="Ara S."/>
            <person name="Begum Z."/>
            <person name="Srinivas T.N."/>
            <person name="Singh A."/>
            <person name="Kumar Pinnaka A."/>
        </authorList>
    </citation>
    <scope>NUCLEOTIDE SEQUENCE [LARGE SCALE GENOMIC DNA]</scope>
    <source>
        <strain evidence="4 5">AMV16</strain>
    </source>
</reference>
<dbReference type="eggNOG" id="COG1061">
    <property type="taxonomic scope" value="Bacteria"/>
</dbReference>
<dbReference type="EMBL" id="AODQ01000008">
    <property type="protein sequence ID" value="EMR04285.1"/>
    <property type="molecule type" value="Genomic_DNA"/>
</dbReference>
<dbReference type="SUPFAM" id="SSF52540">
    <property type="entry name" value="P-loop containing nucleoside triphosphate hydrolases"/>
    <property type="match status" value="1"/>
</dbReference>
<dbReference type="InterPro" id="IPR025103">
    <property type="entry name" value="DUF4011"/>
</dbReference>
<dbReference type="Pfam" id="PF13195">
    <property type="entry name" value="DUF4011"/>
    <property type="match status" value="1"/>
</dbReference>
<dbReference type="InterPro" id="IPR045055">
    <property type="entry name" value="DNA2/NAM7-like"/>
</dbReference>
<dbReference type="Pfam" id="PF13087">
    <property type="entry name" value="AAA_12"/>
    <property type="match status" value="1"/>
</dbReference>
<evidence type="ECO:0000259" key="2">
    <source>
        <dbReference type="Pfam" id="PF13086"/>
    </source>
</evidence>
<dbReference type="OrthoDB" id="9757917at2"/>
<keyword evidence="4" id="KW-0067">ATP-binding</keyword>
<protein>
    <submittedName>
        <fullName evidence="4">Putative DNA helicase</fullName>
    </submittedName>
</protein>
<dbReference type="Proteomes" id="UP000011910">
    <property type="component" value="Unassembled WGS sequence"/>
</dbReference>